<keyword evidence="1" id="KW-0732">Signal</keyword>
<protein>
    <recommendedName>
        <fullName evidence="4">Lipoprotein</fullName>
    </recommendedName>
</protein>
<keyword evidence="3" id="KW-1185">Reference proteome</keyword>
<evidence type="ECO:0000313" key="3">
    <source>
        <dbReference type="Proteomes" id="UP000199600"/>
    </source>
</evidence>
<sequence>MIAKPHLRNVETILAIGLILALAACAQTPSTPHTPAPPIGNGYPDNIDILKPGPSEVIVVINDNAEMVHSGMFAAETLLDPAGSYTGTRDFDPHWPGTSLQDYVRFQLEDGPVVKLYRFTLPPEQFAQIKERVDSAGATMPLFCAAKVQNILSGIAPFESVPDAWLVSPATLAHHLDVIVGSPVFAGACYWPNGASCNPRNTDISLETSGK</sequence>
<evidence type="ECO:0000313" key="2">
    <source>
        <dbReference type="EMBL" id="SBT05192.1"/>
    </source>
</evidence>
<reference evidence="2 3" key="1">
    <citation type="submission" date="2016-06" db="EMBL/GenBank/DDBJ databases">
        <authorList>
            <person name="Kjaerup R.B."/>
            <person name="Dalgaard T.S."/>
            <person name="Juul-Madsen H.R."/>
        </authorList>
    </citation>
    <scope>NUCLEOTIDE SEQUENCE [LARGE SCALE GENOMIC DNA]</scope>
    <source>
        <strain evidence="2">2</strain>
    </source>
</reference>
<dbReference type="PROSITE" id="PS51257">
    <property type="entry name" value="PROKAR_LIPOPROTEIN"/>
    <property type="match status" value="1"/>
</dbReference>
<dbReference type="Proteomes" id="UP000199600">
    <property type="component" value="Unassembled WGS sequence"/>
</dbReference>
<organism evidence="2 3">
    <name type="scientific">Candidatus Propionivibrio aalborgensis</name>
    <dbReference type="NCBI Taxonomy" id="1860101"/>
    <lineage>
        <taxon>Bacteria</taxon>
        <taxon>Pseudomonadati</taxon>
        <taxon>Pseudomonadota</taxon>
        <taxon>Betaproteobacteria</taxon>
        <taxon>Rhodocyclales</taxon>
        <taxon>Rhodocyclaceae</taxon>
        <taxon>Propionivibrio</taxon>
    </lineage>
</organism>
<feature type="chain" id="PRO_5008381530" description="Lipoprotein" evidence="1">
    <location>
        <begin position="27"/>
        <end position="211"/>
    </location>
</feature>
<accession>A0A1A8XLA4</accession>
<dbReference type="EMBL" id="FLQY01000052">
    <property type="protein sequence ID" value="SBT05192.1"/>
    <property type="molecule type" value="Genomic_DNA"/>
</dbReference>
<gene>
    <name evidence="2" type="ORF">PROAA_1450010</name>
</gene>
<name>A0A1A8XLA4_9RHOO</name>
<feature type="signal peptide" evidence="1">
    <location>
        <begin position="1"/>
        <end position="26"/>
    </location>
</feature>
<evidence type="ECO:0008006" key="4">
    <source>
        <dbReference type="Google" id="ProtNLM"/>
    </source>
</evidence>
<dbReference type="RefSeq" id="WP_186410076.1">
    <property type="nucleotide sequence ID" value="NZ_FLQY01000052.1"/>
</dbReference>
<proteinExistence type="predicted"/>
<evidence type="ECO:0000256" key="1">
    <source>
        <dbReference type="SAM" id="SignalP"/>
    </source>
</evidence>
<dbReference type="AlphaFoldDB" id="A0A1A8XLA4"/>